<dbReference type="InterPro" id="IPR001509">
    <property type="entry name" value="Epimerase_deHydtase"/>
</dbReference>
<sequence>MSSLRAHGFPDVLGAAADTVSPRNILFIGGTGVISAAAAERAVALGHRLTILNRGRSAGRPVPDGAEVLHADIRDPLAVQEVLGRREFDAVADFISFTPDQALAGIELFRGRTGQYVFISSASAYQKPPTTLPIRESTPLKNPFWQYSRDKIACEELLFEAYREQDFPVTVVRPSHTYDRTKIAMVGGWTDIHRMRAGMPILVHGDGTSLWTLTHSRDFAKAFVGLLGRPQAIGESYTITSDEFLPWNQVYRLFARAAGVAEPELFHVSSETIAAHSPELGPNLLGDRSHSVVFDNSKIKALVPDYRATIPFADGAREIVEWHDAHPELQVVKEDFMELSDRLHDWSRRSLLPSSQRPA</sequence>
<dbReference type="Pfam" id="PF01370">
    <property type="entry name" value="Epimerase"/>
    <property type="match status" value="2"/>
</dbReference>
<dbReference type="InterPro" id="IPR036291">
    <property type="entry name" value="NAD(P)-bd_dom_sf"/>
</dbReference>
<organism evidence="3">
    <name type="scientific">Paenarthrobacter sp. AMU7</name>
    <dbReference type="NCBI Taxonomy" id="3162492"/>
    <lineage>
        <taxon>Bacteria</taxon>
        <taxon>Bacillati</taxon>
        <taxon>Actinomycetota</taxon>
        <taxon>Actinomycetes</taxon>
        <taxon>Micrococcales</taxon>
        <taxon>Micrococcaceae</taxon>
        <taxon>Paenarthrobacter</taxon>
    </lineage>
</organism>
<dbReference type="EMBL" id="CP165735">
    <property type="protein sequence ID" value="XDV71977.1"/>
    <property type="molecule type" value="Genomic_DNA"/>
</dbReference>
<gene>
    <name evidence="3" type="ORF">ABQM86_01955</name>
</gene>
<comment type="similarity">
    <text evidence="1">Belongs to the NAD(P)-dependent epimerase/dehydratase family.</text>
</comment>
<evidence type="ECO:0000259" key="2">
    <source>
        <dbReference type="Pfam" id="PF01370"/>
    </source>
</evidence>
<dbReference type="Gene3D" id="3.40.50.720">
    <property type="entry name" value="NAD(P)-binding Rossmann-like Domain"/>
    <property type="match status" value="1"/>
</dbReference>
<evidence type="ECO:0000313" key="3">
    <source>
        <dbReference type="EMBL" id="XDV71977.1"/>
    </source>
</evidence>
<reference evidence="3" key="1">
    <citation type="submission" date="2024-07" db="EMBL/GenBank/DDBJ databases">
        <authorList>
            <person name="Li J."/>
            <person name="Wei H."/>
            <person name="Ma J."/>
        </authorList>
    </citation>
    <scope>NUCLEOTIDE SEQUENCE</scope>
    <source>
        <strain evidence="3">AMU7</strain>
    </source>
</reference>
<feature type="domain" description="NAD-dependent epimerase/dehydratase" evidence="2">
    <location>
        <begin position="25"/>
        <end position="94"/>
    </location>
</feature>
<dbReference type="SUPFAM" id="SSF51735">
    <property type="entry name" value="NAD(P)-binding Rossmann-fold domains"/>
    <property type="match status" value="1"/>
</dbReference>
<feature type="domain" description="NAD-dependent epimerase/dehydratase" evidence="2">
    <location>
        <begin position="114"/>
        <end position="238"/>
    </location>
</feature>
<dbReference type="AlphaFoldDB" id="A0AB39YTV0"/>
<dbReference type="PANTHER" id="PTHR43000">
    <property type="entry name" value="DTDP-D-GLUCOSE 4,6-DEHYDRATASE-RELATED"/>
    <property type="match status" value="1"/>
</dbReference>
<name>A0AB39YTV0_9MICC</name>
<accession>A0AB39YTV0</accession>
<evidence type="ECO:0000256" key="1">
    <source>
        <dbReference type="ARBA" id="ARBA00007637"/>
    </source>
</evidence>
<protein>
    <submittedName>
        <fullName evidence="3">NAD-dependent epimerase/dehydratase family protein</fullName>
    </submittedName>
</protein>
<dbReference type="RefSeq" id="WP_207595851.1">
    <property type="nucleotide sequence ID" value="NZ_CP165735.1"/>
</dbReference>
<proteinExistence type="inferred from homology"/>